<keyword evidence="3" id="KW-1185">Reference proteome</keyword>
<name>A0A542DWN3_9MICO</name>
<dbReference type="Proteomes" id="UP000317893">
    <property type="component" value="Unassembled WGS sequence"/>
</dbReference>
<organism evidence="2 3">
    <name type="scientific">Lapillicoccus jejuensis</name>
    <dbReference type="NCBI Taxonomy" id="402171"/>
    <lineage>
        <taxon>Bacteria</taxon>
        <taxon>Bacillati</taxon>
        <taxon>Actinomycetota</taxon>
        <taxon>Actinomycetes</taxon>
        <taxon>Micrococcales</taxon>
        <taxon>Intrasporangiaceae</taxon>
        <taxon>Lapillicoccus</taxon>
    </lineage>
</organism>
<evidence type="ECO:0000256" key="1">
    <source>
        <dbReference type="SAM" id="MobiDB-lite"/>
    </source>
</evidence>
<feature type="region of interest" description="Disordered" evidence="1">
    <location>
        <begin position="1"/>
        <end position="22"/>
    </location>
</feature>
<evidence type="ECO:0000313" key="3">
    <source>
        <dbReference type="Proteomes" id="UP000317893"/>
    </source>
</evidence>
<sequence length="179" mass="19396">MPAPYAARVTDATPDASPHPGPDTIVVLTQEPLLEADARRIVGLHEGEDIAYRVLVPADTRRSLLVTLLDGLALLRMKEVLQALKPVNRTEARAEAGEALERSIASLASVGRTATGEVVADDPLPQLRTEVGRLHAREVVVVTEPHAVEDTFHADWASRARDELGLPVLHLYAGDWRVG</sequence>
<dbReference type="AlphaFoldDB" id="A0A542DWN3"/>
<dbReference type="SUPFAM" id="SSF52402">
    <property type="entry name" value="Adenine nucleotide alpha hydrolases-like"/>
    <property type="match status" value="1"/>
</dbReference>
<comment type="caution">
    <text evidence="2">The sequence shown here is derived from an EMBL/GenBank/DDBJ whole genome shotgun (WGS) entry which is preliminary data.</text>
</comment>
<dbReference type="Gene3D" id="3.40.50.620">
    <property type="entry name" value="HUPs"/>
    <property type="match status" value="1"/>
</dbReference>
<gene>
    <name evidence="2" type="ORF">FB458_0562</name>
</gene>
<protein>
    <submittedName>
        <fullName evidence="2">Uncharacterized protein</fullName>
    </submittedName>
</protein>
<dbReference type="InterPro" id="IPR014729">
    <property type="entry name" value="Rossmann-like_a/b/a_fold"/>
</dbReference>
<accession>A0A542DWN3</accession>
<reference evidence="2 3" key="1">
    <citation type="submission" date="2019-06" db="EMBL/GenBank/DDBJ databases">
        <title>Sequencing the genomes of 1000 actinobacteria strains.</title>
        <authorList>
            <person name="Klenk H.-P."/>
        </authorList>
    </citation>
    <scope>NUCLEOTIDE SEQUENCE [LARGE SCALE GENOMIC DNA]</scope>
    <source>
        <strain evidence="2 3">DSM 18607</strain>
    </source>
</reference>
<evidence type="ECO:0000313" key="2">
    <source>
        <dbReference type="EMBL" id="TQJ07500.1"/>
    </source>
</evidence>
<dbReference type="EMBL" id="VFMN01000001">
    <property type="protein sequence ID" value="TQJ07500.1"/>
    <property type="molecule type" value="Genomic_DNA"/>
</dbReference>
<proteinExistence type="predicted"/>